<dbReference type="RefSeq" id="WP_367637000.1">
    <property type="nucleotide sequence ID" value="NZ_JBFNQN010000004.1"/>
</dbReference>
<evidence type="ECO:0008006" key="4">
    <source>
        <dbReference type="Google" id="ProtNLM"/>
    </source>
</evidence>
<proteinExistence type="predicted"/>
<evidence type="ECO:0000256" key="1">
    <source>
        <dbReference type="SAM" id="Phobius"/>
    </source>
</evidence>
<evidence type="ECO:0000313" key="3">
    <source>
        <dbReference type="Proteomes" id="UP001555826"/>
    </source>
</evidence>
<keyword evidence="3" id="KW-1185">Reference proteome</keyword>
<keyword evidence="1" id="KW-0812">Transmembrane</keyword>
<keyword evidence="1" id="KW-1133">Transmembrane helix</keyword>
<dbReference type="Proteomes" id="UP001555826">
    <property type="component" value="Unassembled WGS sequence"/>
</dbReference>
<name>A0ABV3P3Y8_9ACTN</name>
<reference evidence="2 3" key="1">
    <citation type="submission" date="2024-07" db="EMBL/GenBank/DDBJ databases">
        <authorList>
            <person name="Thanompreechachai J."/>
            <person name="Duangmal K."/>
        </authorList>
    </citation>
    <scope>NUCLEOTIDE SEQUENCE [LARGE SCALE GENOMIC DNA]</scope>
    <source>
        <strain evidence="2 3">KCTC 19886</strain>
    </source>
</reference>
<keyword evidence="1" id="KW-0472">Membrane</keyword>
<gene>
    <name evidence="2" type="ORF">AB1207_06220</name>
</gene>
<accession>A0ABV3P3Y8</accession>
<comment type="caution">
    <text evidence="2">The sequence shown here is derived from an EMBL/GenBank/DDBJ whole genome shotgun (WGS) entry which is preliminary data.</text>
</comment>
<feature type="transmembrane region" description="Helical" evidence="1">
    <location>
        <begin position="58"/>
        <end position="80"/>
    </location>
</feature>
<dbReference type="EMBL" id="JBFNQN010000004">
    <property type="protein sequence ID" value="MEW9264334.1"/>
    <property type="molecule type" value="Genomic_DNA"/>
</dbReference>
<feature type="transmembrane region" description="Helical" evidence="1">
    <location>
        <begin position="12"/>
        <end position="38"/>
    </location>
</feature>
<organism evidence="2 3">
    <name type="scientific">Kineococcus endophyticus</name>
    <dbReference type="NCBI Taxonomy" id="1181883"/>
    <lineage>
        <taxon>Bacteria</taxon>
        <taxon>Bacillati</taxon>
        <taxon>Actinomycetota</taxon>
        <taxon>Actinomycetes</taxon>
        <taxon>Kineosporiales</taxon>
        <taxon>Kineosporiaceae</taxon>
        <taxon>Kineococcus</taxon>
    </lineage>
</organism>
<evidence type="ECO:0000313" key="2">
    <source>
        <dbReference type="EMBL" id="MEW9264334.1"/>
    </source>
</evidence>
<protein>
    <recommendedName>
        <fullName evidence="4">Transmembrane protein</fullName>
    </recommendedName>
</protein>
<sequence length="99" mass="10017">MTQNLVLVGDALWKILLAALVLGAGLPVLFSAGVRAMAYGAGGDAETDHAPGHPVGKVLAVVCFAVVVAAVALGITFIVASGFGKALSFEHVYPTIVDK</sequence>